<dbReference type="GO" id="GO:0005886">
    <property type="term" value="C:plasma membrane"/>
    <property type="evidence" value="ECO:0007669"/>
    <property type="project" value="UniProtKB-SubCell"/>
</dbReference>
<evidence type="ECO:0000256" key="3">
    <source>
        <dbReference type="ARBA" id="ARBA00022729"/>
    </source>
</evidence>
<dbReference type="GO" id="GO:0098552">
    <property type="term" value="C:side of membrane"/>
    <property type="evidence" value="ECO:0007669"/>
    <property type="project" value="UniProtKB-KW"/>
</dbReference>
<gene>
    <name evidence="9" type="ORF">N7493_008912</name>
</gene>
<dbReference type="PANTHER" id="PTHR31468:SF4">
    <property type="entry name" value="1,3-BETA-GLUCANOSYLTRANSFERASE GAS3-RELATED"/>
    <property type="match status" value="1"/>
</dbReference>
<keyword evidence="7" id="KW-0336">GPI-anchor</keyword>
<dbReference type="GO" id="GO:0042124">
    <property type="term" value="F:1,3-beta-glucanosyltransferase activity"/>
    <property type="evidence" value="ECO:0007669"/>
    <property type="project" value="TreeGrafter"/>
</dbReference>
<dbReference type="AlphaFoldDB" id="A0AAD6MT28"/>
<dbReference type="EMBL" id="JAQJAN010000013">
    <property type="protein sequence ID" value="KAJ5712444.1"/>
    <property type="molecule type" value="Genomic_DNA"/>
</dbReference>
<evidence type="ECO:0000256" key="7">
    <source>
        <dbReference type="RuleBase" id="RU361209"/>
    </source>
</evidence>
<dbReference type="SUPFAM" id="SSF51445">
    <property type="entry name" value="(Trans)glycosidases"/>
    <property type="match status" value="1"/>
</dbReference>
<evidence type="ECO:0000256" key="5">
    <source>
        <dbReference type="ARBA" id="ARBA00023288"/>
    </source>
</evidence>
<comment type="similarity">
    <text evidence="2 7">Belongs to the glycosyl hydrolase 72 family.</text>
</comment>
<evidence type="ECO:0000256" key="8">
    <source>
        <dbReference type="SAM" id="MobiDB-lite"/>
    </source>
</evidence>
<evidence type="ECO:0000256" key="1">
    <source>
        <dbReference type="ARBA" id="ARBA00004609"/>
    </source>
</evidence>
<evidence type="ECO:0000256" key="4">
    <source>
        <dbReference type="ARBA" id="ARBA00023180"/>
    </source>
</evidence>
<keyword evidence="3 7" id="KW-0732">Signal</keyword>
<comment type="subcellular location">
    <subcellularLocation>
        <location evidence="1 7">Cell membrane</location>
        <topology evidence="1 7">Lipid-anchor</topology>
        <topology evidence="1 7">GPI-anchor</topology>
    </subcellularLocation>
</comment>
<feature type="region of interest" description="Disordered" evidence="8">
    <location>
        <begin position="414"/>
        <end position="442"/>
    </location>
</feature>
<feature type="chain" id="PRO_5041771371" description="1,3-beta-glucanosyltransferase" evidence="7">
    <location>
        <begin position="22"/>
        <end position="465"/>
    </location>
</feature>
<dbReference type="Pfam" id="PF03198">
    <property type="entry name" value="Glyco_hydro_72"/>
    <property type="match status" value="1"/>
</dbReference>
<dbReference type="Gene3D" id="3.20.20.80">
    <property type="entry name" value="Glycosidases"/>
    <property type="match status" value="1"/>
</dbReference>
<organism evidence="9 10">
    <name type="scientific">Penicillium malachiteum</name>
    <dbReference type="NCBI Taxonomy" id="1324776"/>
    <lineage>
        <taxon>Eukaryota</taxon>
        <taxon>Fungi</taxon>
        <taxon>Dikarya</taxon>
        <taxon>Ascomycota</taxon>
        <taxon>Pezizomycotina</taxon>
        <taxon>Eurotiomycetes</taxon>
        <taxon>Eurotiomycetidae</taxon>
        <taxon>Eurotiales</taxon>
        <taxon>Aspergillaceae</taxon>
        <taxon>Penicillium</taxon>
    </lineage>
</organism>
<comment type="caution">
    <text evidence="9">The sequence shown here is derived from an EMBL/GenBank/DDBJ whole genome shotgun (WGS) entry which is preliminary data.</text>
</comment>
<keyword evidence="7" id="KW-0808">Transferase</keyword>
<keyword evidence="7" id="KW-0472">Membrane</keyword>
<feature type="compositionally biased region" description="Low complexity" evidence="8">
    <location>
        <begin position="421"/>
        <end position="442"/>
    </location>
</feature>
<keyword evidence="10" id="KW-1185">Reference proteome</keyword>
<keyword evidence="5 7" id="KW-0449">Lipoprotein</keyword>
<dbReference type="InterPro" id="IPR017853">
    <property type="entry name" value="GH"/>
</dbReference>
<dbReference type="EC" id="2.4.1.-" evidence="7"/>
<keyword evidence="4" id="KW-0325">Glycoprotein</keyword>
<evidence type="ECO:0000256" key="2">
    <source>
        <dbReference type="ARBA" id="ARBA00007528"/>
    </source>
</evidence>
<reference evidence="9" key="1">
    <citation type="journal article" date="2023" name="IMA Fungus">
        <title>Comparative genomic study of the Penicillium genus elucidates a diverse pangenome and 15 lateral gene transfer events.</title>
        <authorList>
            <person name="Petersen C."/>
            <person name="Sorensen T."/>
            <person name="Nielsen M.R."/>
            <person name="Sondergaard T.E."/>
            <person name="Sorensen J.L."/>
            <person name="Fitzpatrick D.A."/>
            <person name="Frisvad J.C."/>
            <person name="Nielsen K.L."/>
        </authorList>
    </citation>
    <scope>NUCLEOTIDE SEQUENCE</scope>
    <source>
        <strain evidence="9">IBT 17514</strain>
    </source>
</reference>
<proteinExistence type="inferred from homology"/>
<comment type="function">
    <text evidence="6">Splits internally a 1,3-beta-glucan molecule and transfers the newly generated reducing end (the donor) to the non-reducing end of another 1,3-beta-glucan molecule (the acceptor) forming a 1,3-beta linkage, resulting in the elongation of 1,3-beta-glucan chains in the cell wall. Involved in cell wall morphogenesis.</text>
</comment>
<dbReference type="PANTHER" id="PTHR31468">
    <property type="entry name" value="1,3-BETA-GLUCANOSYLTRANSFERASE GAS1"/>
    <property type="match status" value="1"/>
</dbReference>
<accession>A0AAD6MT28</accession>
<protein>
    <recommendedName>
        <fullName evidence="7">1,3-beta-glucanosyltransferase</fullName>
        <ecNumber evidence="7">2.4.1.-</ecNumber>
    </recommendedName>
</protein>
<dbReference type="GO" id="GO:0031505">
    <property type="term" value="P:fungal-type cell wall organization"/>
    <property type="evidence" value="ECO:0007669"/>
    <property type="project" value="TreeGrafter"/>
</dbReference>
<sequence length="465" mass="50021">MVFSYGRVFTAACALVGSAAAVNTLEVSGKDFVDSVTGDRFQIIGVDYQPGGPLSQPSACLRDAALMQRLGVNTIRVYNLEPSLDHNECASIFEAAGIYMILDVNSPFSTGSLNRAEPWTTYTAGYYEQVFGVIEAFKNFDNVLGFFAGNEVINQQATYSAPAYVRAVIRDMKQYISNNVNRTIPVGYSAADIRNILMDTAVYFECDLKNSTESRADFFGLNSYSWCGDATYTSSGYNVLTEDFSNATLPVFFSEYGCNDVTPRTFTEVQALYGEDMTQAFSGGLVYEWTEESNEYGLVQVNDNGTITTLIDFDNLQKQFNKLDMSRIESSNKTQTSIDPPTCAADLITSSSFYNSWDLPAAPSKVSTYIKSGLPNANTGSFVSVSSTSIPVTVYDYTGKEITGISYKVLSDGESAGPGGNSSSTSSSSSTSGTSSSTSNPASMNSAPVALGGLASFFMLLASLV</sequence>
<dbReference type="GO" id="GO:0071970">
    <property type="term" value="P:fungal-type cell wall (1-&gt;3)-beta-D-glucan biosynthetic process"/>
    <property type="evidence" value="ECO:0007669"/>
    <property type="project" value="TreeGrafter"/>
</dbReference>
<feature type="signal peptide" evidence="7">
    <location>
        <begin position="1"/>
        <end position="21"/>
    </location>
</feature>
<evidence type="ECO:0000256" key="6">
    <source>
        <dbReference type="ARBA" id="ARBA00025026"/>
    </source>
</evidence>
<reference evidence="9" key="2">
    <citation type="submission" date="2023-01" db="EMBL/GenBank/DDBJ databases">
        <authorList>
            <person name="Petersen C."/>
        </authorList>
    </citation>
    <scope>NUCLEOTIDE SEQUENCE</scope>
    <source>
        <strain evidence="9">IBT 17514</strain>
    </source>
</reference>
<name>A0AAD6MT28_9EURO</name>
<evidence type="ECO:0000313" key="9">
    <source>
        <dbReference type="EMBL" id="KAJ5712444.1"/>
    </source>
</evidence>
<dbReference type="Proteomes" id="UP001215712">
    <property type="component" value="Unassembled WGS sequence"/>
</dbReference>
<evidence type="ECO:0000313" key="10">
    <source>
        <dbReference type="Proteomes" id="UP001215712"/>
    </source>
</evidence>
<dbReference type="InterPro" id="IPR004886">
    <property type="entry name" value="Glucanosyltransferase"/>
</dbReference>